<gene>
    <name evidence="1" type="ORF">PG993_000764</name>
</gene>
<name>A0ABR1UA09_9PEZI</name>
<protein>
    <submittedName>
        <fullName evidence="1">Uncharacterized protein</fullName>
    </submittedName>
</protein>
<reference evidence="1 2" key="1">
    <citation type="submission" date="2023-01" db="EMBL/GenBank/DDBJ databases">
        <title>Analysis of 21 Apiospora genomes using comparative genomics revels a genus with tremendous synthesis potential of carbohydrate active enzymes and secondary metabolites.</title>
        <authorList>
            <person name="Sorensen T."/>
        </authorList>
    </citation>
    <scope>NUCLEOTIDE SEQUENCE [LARGE SCALE GENOMIC DNA]</scope>
    <source>
        <strain evidence="1 2">CBS 33761</strain>
    </source>
</reference>
<dbReference type="EMBL" id="JAQQWK010000001">
    <property type="protein sequence ID" value="KAK8055537.1"/>
    <property type="molecule type" value="Genomic_DNA"/>
</dbReference>
<sequence>MELRPGADEWPSSGEDPWRKVPQVCGPAIAWMTVFGCRWAGLVSIDEQQQQTLWPGNGLSAAKGRVVVCKYQIEQDKTGRIELKETDWLSSEALGTNYQDV</sequence>
<accession>A0ABR1UA09</accession>
<dbReference type="Proteomes" id="UP001444661">
    <property type="component" value="Unassembled WGS sequence"/>
</dbReference>
<evidence type="ECO:0000313" key="2">
    <source>
        <dbReference type="Proteomes" id="UP001444661"/>
    </source>
</evidence>
<comment type="caution">
    <text evidence="1">The sequence shown here is derived from an EMBL/GenBank/DDBJ whole genome shotgun (WGS) entry which is preliminary data.</text>
</comment>
<organism evidence="1 2">
    <name type="scientific">Apiospora rasikravindrae</name>
    <dbReference type="NCBI Taxonomy" id="990691"/>
    <lineage>
        <taxon>Eukaryota</taxon>
        <taxon>Fungi</taxon>
        <taxon>Dikarya</taxon>
        <taxon>Ascomycota</taxon>
        <taxon>Pezizomycotina</taxon>
        <taxon>Sordariomycetes</taxon>
        <taxon>Xylariomycetidae</taxon>
        <taxon>Amphisphaeriales</taxon>
        <taxon>Apiosporaceae</taxon>
        <taxon>Apiospora</taxon>
    </lineage>
</organism>
<keyword evidence="2" id="KW-1185">Reference proteome</keyword>
<evidence type="ECO:0000313" key="1">
    <source>
        <dbReference type="EMBL" id="KAK8055537.1"/>
    </source>
</evidence>
<proteinExistence type="predicted"/>